<sequence>MRIMENDIAPFEAGIPWLNSLRAMDESFFFAPIAEGKWSPAQIVSHLTAWDRVLSRQILPQVKDGAEVESRDYRDWQTVNEAAAIYALEGISAAGLLDEAVEARRELVRAIRECDAPPEARFRIAHGTEGFMEETFSGLLLDFTRHDRHHRQQVDEVWKVEKP</sequence>
<protein>
    <submittedName>
        <fullName evidence="2">DinB family protein</fullName>
    </submittedName>
</protein>
<dbReference type="KEGG" id="paun:MJA45_06185"/>
<evidence type="ECO:0000259" key="1">
    <source>
        <dbReference type="Pfam" id="PF12867"/>
    </source>
</evidence>
<keyword evidence="3" id="KW-1185">Reference proteome</keyword>
<dbReference type="Gene3D" id="1.20.120.450">
    <property type="entry name" value="dinb family like domain"/>
    <property type="match status" value="1"/>
</dbReference>
<dbReference type="RefSeq" id="WP_315606395.1">
    <property type="nucleotide sequence ID" value="NZ_CP130318.1"/>
</dbReference>
<dbReference type="InterPro" id="IPR024775">
    <property type="entry name" value="DinB-like"/>
</dbReference>
<dbReference type="InterPro" id="IPR034660">
    <property type="entry name" value="DinB/YfiT-like"/>
</dbReference>
<organism evidence="2 3">
    <name type="scientific">Paenibacillus aurantius</name>
    <dbReference type="NCBI Taxonomy" id="2918900"/>
    <lineage>
        <taxon>Bacteria</taxon>
        <taxon>Bacillati</taxon>
        <taxon>Bacillota</taxon>
        <taxon>Bacilli</taxon>
        <taxon>Bacillales</taxon>
        <taxon>Paenibacillaceae</taxon>
        <taxon>Paenibacillus</taxon>
    </lineage>
</organism>
<feature type="domain" description="DinB-like" evidence="1">
    <location>
        <begin position="21"/>
        <end position="154"/>
    </location>
</feature>
<reference evidence="2 3" key="1">
    <citation type="submission" date="2022-02" db="EMBL/GenBank/DDBJ databases">
        <title>Paenibacillus sp. MBLB1776 Whole Genome Shotgun Sequencing.</title>
        <authorList>
            <person name="Hwang C.Y."/>
            <person name="Cho E.-S."/>
            <person name="Seo M.-J."/>
        </authorList>
    </citation>
    <scope>NUCLEOTIDE SEQUENCE [LARGE SCALE GENOMIC DNA]</scope>
    <source>
        <strain evidence="2 3">MBLB1776</strain>
    </source>
</reference>
<gene>
    <name evidence="2" type="ORF">MJA45_06185</name>
</gene>
<evidence type="ECO:0000313" key="3">
    <source>
        <dbReference type="Proteomes" id="UP001305702"/>
    </source>
</evidence>
<accession>A0AA96LJG6</accession>
<dbReference type="AlphaFoldDB" id="A0AA96LJG6"/>
<proteinExistence type="predicted"/>
<dbReference type="Proteomes" id="UP001305702">
    <property type="component" value="Chromosome"/>
</dbReference>
<dbReference type="EMBL" id="CP130318">
    <property type="protein sequence ID" value="WNQ12617.1"/>
    <property type="molecule type" value="Genomic_DNA"/>
</dbReference>
<name>A0AA96LJG6_9BACL</name>
<dbReference type="Pfam" id="PF12867">
    <property type="entry name" value="DinB_2"/>
    <property type="match status" value="1"/>
</dbReference>
<dbReference type="SUPFAM" id="SSF109854">
    <property type="entry name" value="DinB/YfiT-like putative metalloenzymes"/>
    <property type="match status" value="1"/>
</dbReference>
<evidence type="ECO:0000313" key="2">
    <source>
        <dbReference type="EMBL" id="WNQ12617.1"/>
    </source>
</evidence>